<dbReference type="Pfam" id="PF05712">
    <property type="entry name" value="MRG"/>
    <property type="match status" value="1"/>
</dbReference>
<keyword evidence="9" id="KW-1185">Reference proteome</keyword>
<keyword evidence="3" id="KW-0805">Transcription regulation</keyword>
<reference evidence="8 9" key="1">
    <citation type="journal article" date="2024" name="J Genomics">
        <title>Draft genome sequencing and assembly of Favolaschia claudopus CIRM-BRFM 2984 isolated from oak limbs.</title>
        <authorList>
            <person name="Navarro D."/>
            <person name="Drula E."/>
            <person name="Chaduli D."/>
            <person name="Cazenave R."/>
            <person name="Ahrendt S."/>
            <person name="Wang J."/>
            <person name="Lipzen A."/>
            <person name="Daum C."/>
            <person name="Barry K."/>
            <person name="Grigoriev I.V."/>
            <person name="Favel A."/>
            <person name="Rosso M.N."/>
            <person name="Martin F."/>
        </authorList>
    </citation>
    <scope>NUCLEOTIDE SEQUENCE [LARGE SCALE GENOMIC DNA]</scope>
    <source>
        <strain evidence="8 9">CIRM-BRFM 2984</strain>
    </source>
</reference>
<proteinExistence type="predicted"/>
<comment type="caution">
    <text evidence="8">The sequence shown here is derived from an EMBL/GenBank/DDBJ whole genome shotgun (WGS) entry which is preliminary data.</text>
</comment>
<keyword evidence="2" id="KW-0156">Chromatin regulator</keyword>
<feature type="region of interest" description="Disordered" evidence="6">
    <location>
        <begin position="1"/>
        <end position="60"/>
    </location>
</feature>
<evidence type="ECO:0000256" key="1">
    <source>
        <dbReference type="ARBA" id="ARBA00004123"/>
    </source>
</evidence>
<keyword evidence="4" id="KW-0804">Transcription</keyword>
<evidence type="ECO:0000256" key="3">
    <source>
        <dbReference type="ARBA" id="ARBA00023015"/>
    </source>
</evidence>
<feature type="compositionally biased region" description="Polar residues" evidence="6">
    <location>
        <begin position="17"/>
        <end position="34"/>
    </location>
</feature>
<evidence type="ECO:0000256" key="4">
    <source>
        <dbReference type="ARBA" id="ARBA00023163"/>
    </source>
</evidence>
<dbReference type="InterPro" id="IPR026541">
    <property type="entry name" value="MRG_dom"/>
</dbReference>
<dbReference type="GO" id="GO:0006325">
    <property type="term" value="P:chromatin organization"/>
    <property type="evidence" value="ECO:0007669"/>
    <property type="project" value="UniProtKB-KW"/>
</dbReference>
<evidence type="ECO:0000256" key="6">
    <source>
        <dbReference type="SAM" id="MobiDB-lite"/>
    </source>
</evidence>
<organism evidence="8 9">
    <name type="scientific">Favolaschia claudopus</name>
    <dbReference type="NCBI Taxonomy" id="2862362"/>
    <lineage>
        <taxon>Eukaryota</taxon>
        <taxon>Fungi</taxon>
        <taxon>Dikarya</taxon>
        <taxon>Basidiomycota</taxon>
        <taxon>Agaricomycotina</taxon>
        <taxon>Agaricomycetes</taxon>
        <taxon>Agaricomycetidae</taxon>
        <taxon>Agaricales</taxon>
        <taxon>Marasmiineae</taxon>
        <taxon>Mycenaceae</taxon>
        <taxon>Favolaschia</taxon>
    </lineage>
</organism>
<sequence length="235" mass="26975">MSPSFTPEEHVLRLLNVGQNTTSVSDGPQSSSSIEWAPAPRPRKNRSNSRRTRKHTPAPVRVENCGRLAWELGMAARDIKPFSGRSAKYLVEPMKLKFPKQLISKLKSDEATLMEDMKTLSLPRRPTIENILASFRLYMNANPEIDPTLTPVVVDGVLVYFNRYLWPILLYSCEREQYIRVRQEYVIGRDVAEEQKMSQVYGAEHLLRLISHLPRLVSYSTLDSFVLMEVVLLML</sequence>
<accession>A0AAV9ZIF9</accession>
<dbReference type="AlphaFoldDB" id="A0AAV9ZIF9"/>
<dbReference type="GO" id="GO:0035267">
    <property type="term" value="C:NuA4 histone acetyltransferase complex"/>
    <property type="evidence" value="ECO:0007669"/>
    <property type="project" value="TreeGrafter"/>
</dbReference>
<dbReference type="InterPro" id="IPR008676">
    <property type="entry name" value="MRG"/>
</dbReference>
<dbReference type="PROSITE" id="PS51640">
    <property type="entry name" value="MRG"/>
    <property type="match status" value="1"/>
</dbReference>
<feature type="compositionally biased region" description="Basic residues" evidence="6">
    <location>
        <begin position="41"/>
        <end position="56"/>
    </location>
</feature>
<dbReference type="Gene3D" id="1.10.274.30">
    <property type="entry name" value="MRG domain"/>
    <property type="match status" value="1"/>
</dbReference>
<dbReference type="PANTHER" id="PTHR10880">
    <property type="entry name" value="MORTALITY FACTOR 4-LIKE PROTEIN"/>
    <property type="match status" value="1"/>
</dbReference>
<dbReference type="GO" id="GO:0032221">
    <property type="term" value="C:Rpd3S complex"/>
    <property type="evidence" value="ECO:0007669"/>
    <property type="project" value="TreeGrafter"/>
</dbReference>
<evidence type="ECO:0000259" key="7">
    <source>
        <dbReference type="Pfam" id="PF05712"/>
    </source>
</evidence>
<comment type="subcellular location">
    <subcellularLocation>
        <location evidence="1">Nucleus</location>
    </subcellularLocation>
</comment>
<feature type="domain" description="MRG" evidence="7">
    <location>
        <begin position="93"/>
        <end position="224"/>
    </location>
</feature>
<evidence type="ECO:0000313" key="9">
    <source>
        <dbReference type="Proteomes" id="UP001362999"/>
    </source>
</evidence>
<evidence type="ECO:0000313" key="8">
    <source>
        <dbReference type="EMBL" id="KAK6984120.1"/>
    </source>
</evidence>
<evidence type="ECO:0000256" key="5">
    <source>
        <dbReference type="ARBA" id="ARBA00023242"/>
    </source>
</evidence>
<name>A0AAV9ZIF9_9AGAR</name>
<protein>
    <submittedName>
        <fullName evidence="8">MRG-domain-containing protein</fullName>
    </submittedName>
</protein>
<dbReference type="Proteomes" id="UP001362999">
    <property type="component" value="Unassembled WGS sequence"/>
</dbReference>
<dbReference type="EMBL" id="JAWWNJ010000141">
    <property type="protein sequence ID" value="KAK6984120.1"/>
    <property type="molecule type" value="Genomic_DNA"/>
</dbReference>
<dbReference type="PANTHER" id="PTHR10880:SF15">
    <property type="entry name" value="MSL COMPLEX SUBUNIT 3"/>
    <property type="match status" value="1"/>
</dbReference>
<keyword evidence="5" id="KW-0539">Nucleus</keyword>
<evidence type="ECO:0000256" key="2">
    <source>
        <dbReference type="ARBA" id="ARBA00022853"/>
    </source>
</evidence>
<dbReference type="GO" id="GO:0006355">
    <property type="term" value="P:regulation of DNA-templated transcription"/>
    <property type="evidence" value="ECO:0007669"/>
    <property type="project" value="InterPro"/>
</dbReference>
<gene>
    <name evidence="8" type="ORF">R3P38DRAFT_2806890</name>
</gene>
<dbReference type="InterPro" id="IPR038217">
    <property type="entry name" value="MRG_C_sf"/>
</dbReference>